<sequence length="77" mass="8509">SLLTAIEKLQKNDCLLHSPAKPLVIPIYAQTYPQNARSSLGSSHSANDLSGIKAGPEFKKKNSRALRKRFRYNVAAK</sequence>
<reference evidence="2" key="1">
    <citation type="journal article" date="2018" name="Genome Biol.">
        <title>SKESA: strategic k-mer extension for scrupulous assemblies.</title>
        <authorList>
            <person name="Souvorov A."/>
            <person name="Agarwala R."/>
            <person name="Lipman D.J."/>
        </authorList>
    </citation>
    <scope>NUCLEOTIDE SEQUENCE</scope>
    <source>
        <strain evidence="3">A62-5</strain>
        <strain evidence="2">A65-4</strain>
        <strain evidence="1">A73-2</strain>
    </source>
</reference>
<organism evidence="2">
    <name type="scientific">Salmonella paratyphi A</name>
    <dbReference type="NCBI Taxonomy" id="54388"/>
    <lineage>
        <taxon>Bacteria</taxon>
        <taxon>Pseudomonadati</taxon>
        <taxon>Pseudomonadota</taxon>
        <taxon>Gammaproteobacteria</taxon>
        <taxon>Enterobacterales</taxon>
        <taxon>Enterobacteriaceae</taxon>
        <taxon>Salmonella</taxon>
    </lineage>
</organism>
<evidence type="ECO:0000313" key="1">
    <source>
        <dbReference type="EMBL" id="HAF9109427.1"/>
    </source>
</evidence>
<evidence type="ECO:0000313" key="2">
    <source>
        <dbReference type="EMBL" id="HAF9272463.1"/>
    </source>
</evidence>
<proteinExistence type="predicted"/>
<dbReference type="EMBL" id="DAAWTG010000041">
    <property type="protein sequence ID" value="HAF9321959.1"/>
    <property type="molecule type" value="Genomic_DNA"/>
</dbReference>
<reference evidence="2" key="2">
    <citation type="submission" date="2020-02" db="EMBL/GenBank/DDBJ databases">
        <authorList>
            <consortium name="NCBI Pathogen Detection Project"/>
        </authorList>
    </citation>
    <scope>NUCLEOTIDE SEQUENCE</scope>
    <source>
        <strain evidence="3">A62-5</strain>
        <strain evidence="2">A65-4</strain>
        <strain evidence="1">A73-2</strain>
    </source>
</reference>
<name>A0A755K6J4_SALPT</name>
<dbReference type="AlphaFoldDB" id="A0A755K6J4"/>
<accession>A0A755K6J4</accession>
<feature type="non-terminal residue" evidence="2">
    <location>
        <position position="1"/>
    </location>
</feature>
<gene>
    <name evidence="1" type="ORF">G6443_004180</name>
    <name evidence="2" type="ORF">G7A52_004151</name>
    <name evidence="3" type="ORF">G7A58_004152</name>
</gene>
<dbReference type="EMBL" id="DAAWRM010000041">
    <property type="protein sequence ID" value="HAF9109427.1"/>
    <property type="molecule type" value="Genomic_DNA"/>
</dbReference>
<evidence type="ECO:0000313" key="3">
    <source>
        <dbReference type="EMBL" id="HAF9321959.1"/>
    </source>
</evidence>
<dbReference type="EMBL" id="DAAWSS010000044">
    <property type="protein sequence ID" value="HAF9272463.1"/>
    <property type="molecule type" value="Genomic_DNA"/>
</dbReference>
<comment type="caution">
    <text evidence="2">The sequence shown here is derived from an EMBL/GenBank/DDBJ whole genome shotgun (WGS) entry which is preliminary data.</text>
</comment>
<protein>
    <submittedName>
        <fullName evidence="2">Uncharacterized protein</fullName>
    </submittedName>
</protein>